<accession>A0ABN9NVS1</accession>
<feature type="transmembrane region" description="Helical" evidence="2">
    <location>
        <begin position="94"/>
        <end position="117"/>
    </location>
</feature>
<keyword evidence="2" id="KW-1133">Transmembrane helix</keyword>
<keyword evidence="2" id="KW-0472">Membrane</keyword>
<reference evidence="4 5" key="1">
    <citation type="submission" date="2023-08" db="EMBL/GenBank/DDBJ databases">
        <authorList>
            <person name="Folkvardsen B D."/>
            <person name="Norman A."/>
        </authorList>
    </citation>
    <scope>NUCLEOTIDE SEQUENCE [LARGE SCALE GENOMIC DNA]</scope>
    <source>
        <strain evidence="4 5">Mu0050</strain>
    </source>
</reference>
<gene>
    <name evidence="4" type="ORF">MU0050_001194</name>
</gene>
<evidence type="ECO:0000256" key="2">
    <source>
        <dbReference type="SAM" id="Phobius"/>
    </source>
</evidence>
<evidence type="ECO:0000313" key="4">
    <source>
        <dbReference type="EMBL" id="CAJ1580741.1"/>
    </source>
</evidence>
<feature type="compositionally biased region" description="Pro residues" evidence="1">
    <location>
        <begin position="15"/>
        <end position="32"/>
    </location>
</feature>
<evidence type="ECO:0000313" key="5">
    <source>
        <dbReference type="Proteomes" id="UP001190466"/>
    </source>
</evidence>
<evidence type="ECO:0000256" key="1">
    <source>
        <dbReference type="SAM" id="MobiDB-lite"/>
    </source>
</evidence>
<dbReference type="InterPro" id="IPR025241">
    <property type="entry name" value="DUF4190"/>
</dbReference>
<feature type="transmembrane region" description="Helical" evidence="2">
    <location>
        <begin position="51"/>
        <end position="82"/>
    </location>
</feature>
<feature type="compositionally biased region" description="Basic and acidic residues" evidence="1">
    <location>
        <begin position="1"/>
        <end position="14"/>
    </location>
</feature>
<dbReference type="Proteomes" id="UP001190466">
    <property type="component" value="Chromosome"/>
</dbReference>
<keyword evidence="5" id="KW-1185">Reference proteome</keyword>
<sequence length="120" mass="12103">MTAADGDPRPDPHLPPEWAPVNVPPPGHPDPAAPVAGFGYGTPVRSGTNPIAVAALGSAIAGFVPYFGGVLSIVGIVLGTVALNQIKQAPQNGYGLAVSAIVVGVATLIIGLIWTIYAMR</sequence>
<dbReference type="RefSeq" id="WP_316515149.1">
    <property type="nucleotide sequence ID" value="NZ_OY726395.1"/>
</dbReference>
<protein>
    <submittedName>
        <fullName evidence="4">DUF4190 domain-containing protein</fullName>
    </submittedName>
</protein>
<keyword evidence="2" id="KW-0812">Transmembrane</keyword>
<organism evidence="4 5">
    <name type="scientific">[Mycobacterium] wendilense</name>
    <dbReference type="NCBI Taxonomy" id="3064284"/>
    <lineage>
        <taxon>Bacteria</taxon>
        <taxon>Bacillati</taxon>
        <taxon>Actinomycetota</taxon>
        <taxon>Actinomycetes</taxon>
        <taxon>Mycobacteriales</taxon>
        <taxon>Mycobacteriaceae</taxon>
        <taxon>Mycolicibacter</taxon>
    </lineage>
</organism>
<feature type="region of interest" description="Disordered" evidence="1">
    <location>
        <begin position="1"/>
        <end position="34"/>
    </location>
</feature>
<dbReference type="Pfam" id="PF13828">
    <property type="entry name" value="DUF4190"/>
    <property type="match status" value="1"/>
</dbReference>
<feature type="domain" description="DUF4190" evidence="3">
    <location>
        <begin position="52"/>
        <end position="113"/>
    </location>
</feature>
<name>A0ABN9NVS1_9MYCO</name>
<dbReference type="EMBL" id="OY726395">
    <property type="protein sequence ID" value="CAJ1580741.1"/>
    <property type="molecule type" value="Genomic_DNA"/>
</dbReference>
<proteinExistence type="predicted"/>
<evidence type="ECO:0000259" key="3">
    <source>
        <dbReference type="Pfam" id="PF13828"/>
    </source>
</evidence>